<evidence type="ECO:0000313" key="3">
    <source>
        <dbReference type="Proteomes" id="UP000674143"/>
    </source>
</evidence>
<reference evidence="3" key="2">
    <citation type="journal article" date="2021" name="Sci. Data">
        <title>Chromosome-scale genome sequencing, assembly and annotation of six genomes from subfamily Leishmaniinae.</title>
        <authorList>
            <person name="Almutairi H."/>
            <person name="Urbaniak M.D."/>
            <person name="Bates M.D."/>
            <person name="Jariyapan N."/>
            <person name="Kwakye-Nuako G."/>
            <person name="Thomaz Soccol V."/>
            <person name="Al-Salem W.S."/>
            <person name="Dillon R.J."/>
            <person name="Bates P.A."/>
            <person name="Gatherer D."/>
        </authorList>
    </citation>
    <scope>NUCLEOTIDE SEQUENCE [LARGE SCALE GENOMIC DNA]</scope>
</reference>
<feature type="region of interest" description="Disordered" evidence="1">
    <location>
        <begin position="195"/>
        <end position="234"/>
    </location>
</feature>
<protein>
    <submittedName>
        <fullName evidence="2">Uncharacterized protein</fullName>
    </submittedName>
</protein>
<organism evidence="2 3">
    <name type="scientific">Leishmania orientalis</name>
    <dbReference type="NCBI Taxonomy" id="2249476"/>
    <lineage>
        <taxon>Eukaryota</taxon>
        <taxon>Discoba</taxon>
        <taxon>Euglenozoa</taxon>
        <taxon>Kinetoplastea</taxon>
        <taxon>Metakinetoplastina</taxon>
        <taxon>Trypanosomatida</taxon>
        <taxon>Trypanosomatidae</taxon>
        <taxon>Leishmaniinae</taxon>
        <taxon>Leishmania</taxon>
    </lineage>
</organism>
<feature type="compositionally biased region" description="Basic and acidic residues" evidence="1">
    <location>
        <begin position="207"/>
        <end position="226"/>
    </location>
</feature>
<feature type="region of interest" description="Disordered" evidence="1">
    <location>
        <begin position="914"/>
        <end position="1002"/>
    </location>
</feature>
<sequence length="1108" mass="118680">MSLFTHCGRVAISSGDSELDSIASSIAGSADAFIEELARMALAGHYGGAPSAYETSQLLQGRGMARRTREAAHTRLSVGSLLQPTSSSGAGSSTPPFYQARARSSTLGGSALSQVAHGDVDEAENDARALEKMYRRLARQYQGERHSVDCAASATKPAGSGTRGYNVTKADRTFSVLTNAVAPARMTRRKLDERIGSRLSAPSESQLARRVEKYERRKEREEEARKQPKRVRVSAEAVKRGTRLFLEAQERANNVKRIQEKQARQKAAQEKRECTFHPSVSKYAAQLAAGGTYHSLESRLENQAAHDEKRLRLRFERALEVEKECTFKPTLSPGTEELMPILRRRRQRRHLRRSLRTPGVERSRSSRRGCMSSAENEPFEAGERLYRDGGERLLRQQVRLQRATAKEQRHVVGGGLRLSHADAQHLADRFTAWAAARAANREELRVALEQQMCETGHAAAKREASTRQAYGLLRRGSSSNLDGSTSTPRLAKLAGSGWGGSEPAAAGAMAPPPVCTGHFYAPPNGSLRGGGAASYPEASREPSNTARAARSPPDADFVARPANALRSRKSPSAPATSPAVDLAVHKELLRIHLGALFYKYAVFPTATAVCLAQVKQQVRCYYPEDSSIVAALASAFANEQQLITKTDFMAALARYVAQYGIQPWCLPHRSVPNAIANVPYGSKTSSDTSTAAAVASNDLVSSSDASETTNDDAVVTTPLWTGKRTRSGAQGCPIEADCLLVTPTTSRTSEGASEEKPLRTHIYSFPPYPGDSQPTPASAAVTPSCGQKASMETAPTAALRCAATDKSKETACDGCPSGVLSKHTRQGKTPAMTAELVRGYEDYVQRQRRAIDRARAASNAGQSKAGEVCTFRPTLTPRSVMLSEKNLEKRMAYARELHLRHHNLHLLHTAVLAEQSGKGSSPGPAGSQGGAEARGTLASTQTPPPTPSTKHTSVSPSGTSPLSRVSPSLEVSSLSCSTPRHESGSALSKPTATLSPPHQEHVAGDAGMARAIAVLEQLLNDVAGKECSTQAAQSVVWVPLLCRSVQDDVCGVAHDVETTSKDVGDATQTVAAGPLSPFLVTKPSQALLSAAEEHLASRDAATTSRNAS</sequence>
<dbReference type="GeneID" id="92357592"/>
<feature type="region of interest" description="Disordered" evidence="1">
    <location>
        <begin position="60"/>
        <end position="100"/>
    </location>
</feature>
<proteinExistence type="predicted"/>
<name>A0A836K7W0_9TRYP</name>
<accession>A0A836K7W0</accession>
<dbReference type="RefSeq" id="XP_067059349.1">
    <property type="nucleotide sequence ID" value="XM_067203658.1"/>
</dbReference>
<feature type="region of interest" description="Disordered" evidence="1">
    <location>
        <begin position="530"/>
        <end position="556"/>
    </location>
</feature>
<dbReference type="KEGG" id="loi:92357592"/>
<evidence type="ECO:0000256" key="1">
    <source>
        <dbReference type="SAM" id="MobiDB-lite"/>
    </source>
</evidence>
<feature type="region of interest" description="Disordered" evidence="1">
    <location>
        <begin position="349"/>
        <end position="376"/>
    </location>
</feature>
<feature type="compositionally biased region" description="Low complexity" evidence="1">
    <location>
        <begin position="915"/>
        <end position="925"/>
    </location>
</feature>
<dbReference type="EMBL" id="JAFHLR010000035">
    <property type="protein sequence ID" value="KAG5466459.1"/>
    <property type="molecule type" value="Genomic_DNA"/>
</dbReference>
<keyword evidence="3" id="KW-1185">Reference proteome</keyword>
<feature type="compositionally biased region" description="Low complexity" evidence="1">
    <location>
        <begin position="948"/>
        <end position="977"/>
    </location>
</feature>
<dbReference type="AlphaFoldDB" id="A0A836K7W0"/>
<evidence type="ECO:0000313" key="2">
    <source>
        <dbReference type="EMBL" id="KAG5466459.1"/>
    </source>
</evidence>
<gene>
    <name evidence="2" type="ORF">LSCM4_01610</name>
</gene>
<dbReference type="PANTHER" id="PTHR37028">
    <property type="entry name" value="UNNAMED PRODUCT-RELATED"/>
    <property type="match status" value="1"/>
</dbReference>
<comment type="caution">
    <text evidence="2">The sequence shown here is derived from an EMBL/GenBank/DDBJ whole genome shotgun (WGS) entry which is preliminary data.</text>
</comment>
<reference evidence="3" key="1">
    <citation type="journal article" date="2021" name="Microbiol. Resour. Announc.">
        <title>LGAAP: Leishmaniinae Genome Assembly and Annotation Pipeline.</title>
        <authorList>
            <person name="Almutairi H."/>
            <person name="Urbaniak M.D."/>
            <person name="Bates M.D."/>
            <person name="Jariyapan N."/>
            <person name="Kwakye-Nuako G."/>
            <person name="Thomaz-Soccol V."/>
            <person name="Al-Salem W.S."/>
            <person name="Dillon R.J."/>
            <person name="Bates P.A."/>
            <person name="Gatherer D."/>
        </authorList>
    </citation>
    <scope>NUCLEOTIDE SEQUENCE [LARGE SCALE GENOMIC DNA]</scope>
</reference>
<feature type="compositionally biased region" description="Polar residues" evidence="1">
    <location>
        <begin position="985"/>
        <end position="996"/>
    </location>
</feature>
<feature type="compositionally biased region" description="Polar residues" evidence="1">
    <location>
        <begin position="476"/>
        <end position="488"/>
    </location>
</feature>
<feature type="region of interest" description="Disordered" evidence="1">
    <location>
        <begin position="475"/>
        <end position="507"/>
    </location>
</feature>
<dbReference type="PANTHER" id="PTHR37028:SF4">
    <property type="entry name" value="ALMS MOTIF DOMAIN-CONTAINING PROTEIN"/>
    <property type="match status" value="1"/>
</dbReference>
<feature type="compositionally biased region" description="Low complexity" evidence="1">
    <location>
        <begin position="84"/>
        <end position="96"/>
    </location>
</feature>
<dbReference type="Proteomes" id="UP000674143">
    <property type="component" value="Unassembled WGS sequence"/>
</dbReference>